<reference evidence="16 17" key="1">
    <citation type="submission" date="2010-12" db="EMBL/GenBank/DDBJ databases">
        <title>The Genome Sequence of Coprobacillus sp. strain 29_1.</title>
        <authorList>
            <consortium name="The Broad Institute Genome Sequencing Platform"/>
            <person name="Earl A."/>
            <person name="Ward D."/>
            <person name="Feldgarden M."/>
            <person name="Gevers D."/>
            <person name="Daigneault M."/>
            <person name="Sibley C.D."/>
            <person name="White A."/>
            <person name="Strauss J."/>
            <person name="Allen-Vercoe E."/>
            <person name="Young S.K."/>
            <person name="Zeng Q."/>
            <person name="Gargeya S."/>
            <person name="Fitzgerald M."/>
            <person name="Haas B."/>
            <person name="Abouelleil A."/>
            <person name="Alvarado L."/>
            <person name="Arachchi H.M."/>
            <person name="Berlin A."/>
            <person name="Brown A."/>
            <person name="Chapman S.B."/>
            <person name="Chen Z."/>
            <person name="Dunbar C."/>
            <person name="Freedman E."/>
            <person name="Gearin G."/>
            <person name="Gellesch M."/>
            <person name="Goldberg J."/>
            <person name="Griggs A."/>
            <person name="Gujja S."/>
            <person name="Heilman E."/>
            <person name="Heiman D."/>
            <person name="Howarth C."/>
            <person name="Larson L."/>
            <person name="Lui A."/>
            <person name="MacDonald P.J.P."/>
            <person name="Mehta T."/>
            <person name="Montmayeur A."/>
            <person name="Murphy C."/>
            <person name="Neiman D."/>
            <person name="Pearson M."/>
            <person name="Priest M."/>
            <person name="Roberts A."/>
            <person name="Saif S."/>
            <person name="Shea T."/>
            <person name="Shenoy N."/>
            <person name="Sisk P."/>
            <person name="Stolte C."/>
            <person name="Sykes S."/>
            <person name="White J."/>
            <person name="Yandava C."/>
            <person name="Nusbaum C."/>
            <person name="Birren B."/>
        </authorList>
    </citation>
    <scope>NUCLEOTIDE SEQUENCE [LARGE SCALE GENOMIC DNA]</scope>
    <source>
        <strain evidence="16 17">29_1</strain>
    </source>
</reference>
<feature type="binding site" evidence="14">
    <location>
        <position position="317"/>
    </location>
    <ligand>
        <name>S-adenosyl-L-methionine</name>
        <dbReference type="ChEBI" id="CHEBI:59789"/>
    </ligand>
</feature>
<evidence type="ECO:0000313" key="16">
    <source>
        <dbReference type="EMBL" id="EFW03946.1"/>
    </source>
</evidence>
<dbReference type="eggNOG" id="COG0144">
    <property type="taxonomic scope" value="Bacteria"/>
</dbReference>
<dbReference type="AlphaFoldDB" id="E7GD95"/>
<dbReference type="InterPro" id="IPR018314">
    <property type="entry name" value="RsmB/NOL1/NOP2-like_CS"/>
</dbReference>
<feature type="binding site" evidence="14">
    <location>
        <position position="271"/>
    </location>
    <ligand>
        <name>S-adenosyl-L-methionine</name>
        <dbReference type="ChEBI" id="CHEBI:59789"/>
    </ligand>
</feature>
<name>E7GD95_9FIRM</name>
<feature type="active site" description="Nucleophile" evidence="14">
    <location>
        <position position="369"/>
    </location>
</feature>
<evidence type="ECO:0000256" key="5">
    <source>
        <dbReference type="ARBA" id="ARBA00022490"/>
    </source>
</evidence>
<dbReference type="NCBIfam" id="NF011494">
    <property type="entry name" value="PRK14902.1"/>
    <property type="match status" value="1"/>
</dbReference>
<dbReference type="FunFam" id="3.40.50.150:FF:000022">
    <property type="entry name" value="Ribosomal RNA small subunit methyltransferase B"/>
    <property type="match status" value="1"/>
</dbReference>
<evidence type="ECO:0000256" key="13">
    <source>
        <dbReference type="ARBA" id="ARBA00047283"/>
    </source>
</evidence>
<dbReference type="Gene3D" id="3.30.70.1170">
    <property type="entry name" value="Sun protein, domain 3"/>
    <property type="match status" value="1"/>
</dbReference>
<dbReference type="HOGENOM" id="CLU_005316_0_1_9"/>
<keyword evidence="9 14" id="KW-0949">S-adenosyl-L-methionine</keyword>
<dbReference type="Gene3D" id="3.40.50.150">
    <property type="entry name" value="Vaccinia Virus protein VP39"/>
    <property type="match status" value="1"/>
</dbReference>
<dbReference type="InterPro" id="IPR001678">
    <property type="entry name" value="MeTrfase_RsmB-F_NOP2_dom"/>
</dbReference>
<dbReference type="STRING" id="100884.GCA_000269565_00391"/>
<organism evidence="16 17">
    <name type="scientific">Coprobacillus cateniformis</name>
    <dbReference type="NCBI Taxonomy" id="100884"/>
    <lineage>
        <taxon>Bacteria</taxon>
        <taxon>Bacillati</taxon>
        <taxon>Bacillota</taxon>
        <taxon>Erysipelotrichia</taxon>
        <taxon>Erysipelotrichales</taxon>
        <taxon>Coprobacillaceae</taxon>
        <taxon>Coprobacillus</taxon>
    </lineage>
</organism>
<dbReference type="SUPFAM" id="SSF48013">
    <property type="entry name" value="NusB-like"/>
    <property type="match status" value="1"/>
</dbReference>
<keyword evidence="10 14" id="KW-0694">RNA-binding</keyword>
<dbReference type="PROSITE" id="PS51686">
    <property type="entry name" value="SAM_MT_RSMB_NOP"/>
    <property type="match status" value="1"/>
</dbReference>
<evidence type="ECO:0000256" key="14">
    <source>
        <dbReference type="PROSITE-ProRule" id="PRU01023"/>
    </source>
</evidence>
<dbReference type="Gene3D" id="1.10.940.10">
    <property type="entry name" value="NusB-like"/>
    <property type="match status" value="1"/>
</dbReference>
<feature type="binding site" evidence="14">
    <location>
        <position position="298"/>
    </location>
    <ligand>
        <name>S-adenosyl-L-methionine</name>
        <dbReference type="ChEBI" id="CHEBI:59789"/>
    </ligand>
</feature>
<protein>
    <recommendedName>
        <fullName evidence="4">16S rRNA (cytosine(967)-C(5))-methyltransferase</fullName>
        <ecNumber evidence="4">2.1.1.176</ecNumber>
    </recommendedName>
    <alternativeName>
        <fullName evidence="11">16S rRNA m5C967 methyltransferase</fullName>
    </alternativeName>
    <alternativeName>
        <fullName evidence="12">rRNA (cytosine-C(5)-)-methyltransferase RsmB</fullName>
    </alternativeName>
</protein>
<dbReference type="CDD" id="cd02440">
    <property type="entry name" value="AdoMet_MTases"/>
    <property type="match status" value="1"/>
</dbReference>
<dbReference type="Proteomes" id="UP000003157">
    <property type="component" value="Unassembled WGS sequence"/>
</dbReference>
<dbReference type="InterPro" id="IPR029063">
    <property type="entry name" value="SAM-dependent_MTases_sf"/>
</dbReference>
<comment type="similarity">
    <text evidence="3 14">Belongs to the class I-like SAM-binding methyltransferase superfamily. RsmB/NOP family.</text>
</comment>
<comment type="function">
    <text evidence="1">Specifically methylates the cytosine at position 967 (m5C967) of 16S rRNA.</text>
</comment>
<keyword evidence="5" id="KW-0963">Cytoplasm</keyword>
<dbReference type="EMBL" id="ADKX01000041">
    <property type="protein sequence ID" value="EFW03946.1"/>
    <property type="molecule type" value="Genomic_DNA"/>
</dbReference>
<evidence type="ECO:0000256" key="11">
    <source>
        <dbReference type="ARBA" id="ARBA00030399"/>
    </source>
</evidence>
<dbReference type="Pfam" id="PF01189">
    <property type="entry name" value="Methyltr_RsmB-F"/>
    <property type="match status" value="1"/>
</dbReference>
<evidence type="ECO:0000256" key="7">
    <source>
        <dbReference type="ARBA" id="ARBA00022603"/>
    </source>
</evidence>
<comment type="subcellular location">
    <subcellularLocation>
        <location evidence="2">Cytoplasm</location>
    </subcellularLocation>
</comment>
<keyword evidence="7 14" id="KW-0489">Methyltransferase</keyword>
<keyword evidence="8 14" id="KW-0808">Transferase</keyword>
<dbReference type="PROSITE" id="PS01153">
    <property type="entry name" value="NOL1_NOP2_SUN"/>
    <property type="match status" value="1"/>
</dbReference>
<dbReference type="EC" id="2.1.1.176" evidence="4"/>
<dbReference type="InterPro" id="IPR035926">
    <property type="entry name" value="NusB-like_sf"/>
</dbReference>
<dbReference type="InterPro" id="IPR054728">
    <property type="entry name" value="RsmB-like_ferredoxin"/>
</dbReference>
<feature type="binding site" evidence="14">
    <location>
        <begin position="247"/>
        <end position="253"/>
    </location>
    <ligand>
        <name>S-adenosyl-L-methionine</name>
        <dbReference type="ChEBI" id="CHEBI:59789"/>
    </ligand>
</feature>
<dbReference type="GO" id="GO:0005737">
    <property type="term" value="C:cytoplasm"/>
    <property type="evidence" value="ECO:0007669"/>
    <property type="project" value="UniProtKB-SubCell"/>
</dbReference>
<sequence length="416" mass="48508">MDRQFALDILLKYKQEKSYLNLSLHACFQNQQISREQKDFITRVVYGTVQNMLYLEYLLEPHLKTRVKAYEKMLLLMSLYQHEFMDSIPDYAIVNEAVRLAKKKKGTKTAQFINAVLNHAFHQHRSLDELDDEKERLSIETSHPLWLVKMLSKQYGEEETRKICYADNEVPYKSARVNTLKTKKESLLKDDMWSEGQLSPDCLYYQRGNIANTKYYQEGLVTIQDESSQMVARLLNPQPHEYILDMCCAPGGKTSHLAALMKNQGRIDAYDLYEHKIPLVKEQMQRLGVDIVHVQAYDSTHLIELYPADTFDRILLDAPCSGLGVLARKPEIKYHDSDSMDEIIQIQQKLLENAYFLLKNGGRIVYSTCTINKKENGKQIETFIKNHSDMKKIEETTILPYQYHSDGFYMCLLEKE</sequence>
<dbReference type="RefSeq" id="WP_008789825.1">
    <property type="nucleotide sequence ID" value="NZ_AKCB01000001.1"/>
</dbReference>
<evidence type="ECO:0000256" key="2">
    <source>
        <dbReference type="ARBA" id="ARBA00004496"/>
    </source>
</evidence>
<evidence type="ECO:0000313" key="17">
    <source>
        <dbReference type="Proteomes" id="UP000003157"/>
    </source>
</evidence>
<feature type="domain" description="SAM-dependent MTase RsmB/NOP-type" evidence="15">
    <location>
        <begin position="151"/>
        <end position="416"/>
    </location>
</feature>
<dbReference type="InterPro" id="IPR004573">
    <property type="entry name" value="rRNA_ssu_MeTfrase_B"/>
</dbReference>
<dbReference type="NCBIfam" id="TIGR00563">
    <property type="entry name" value="rsmB"/>
    <property type="match status" value="1"/>
</dbReference>
<evidence type="ECO:0000256" key="10">
    <source>
        <dbReference type="ARBA" id="ARBA00022884"/>
    </source>
</evidence>
<keyword evidence="17" id="KW-1185">Reference proteome</keyword>
<dbReference type="Pfam" id="PF01029">
    <property type="entry name" value="NusB"/>
    <property type="match status" value="1"/>
</dbReference>
<proteinExistence type="inferred from homology"/>
<evidence type="ECO:0000256" key="8">
    <source>
        <dbReference type="ARBA" id="ARBA00022679"/>
    </source>
</evidence>
<dbReference type="InterPro" id="IPR049560">
    <property type="entry name" value="MeTrfase_RsmB-F_NOP2_cat"/>
</dbReference>
<dbReference type="Pfam" id="PF22458">
    <property type="entry name" value="RsmF-B_ferredox"/>
    <property type="match status" value="1"/>
</dbReference>
<dbReference type="SUPFAM" id="SSF53335">
    <property type="entry name" value="S-adenosyl-L-methionine-dependent methyltransferases"/>
    <property type="match status" value="1"/>
</dbReference>
<dbReference type="OrthoDB" id="9810297at2"/>
<evidence type="ECO:0000259" key="15">
    <source>
        <dbReference type="PROSITE" id="PS51686"/>
    </source>
</evidence>
<dbReference type="PANTHER" id="PTHR22807:SF53">
    <property type="entry name" value="RIBOSOMAL RNA SMALL SUBUNIT METHYLTRANSFERASE B-RELATED"/>
    <property type="match status" value="1"/>
</dbReference>
<dbReference type="GO" id="GO:0003723">
    <property type="term" value="F:RNA binding"/>
    <property type="evidence" value="ECO:0007669"/>
    <property type="project" value="UniProtKB-UniRule"/>
</dbReference>
<evidence type="ECO:0000256" key="12">
    <source>
        <dbReference type="ARBA" id="ARBA00031088"/>
    </source>
</evidence>
<dbReference type="GO" id="GO:0008649">
    <property type="term" value="F:rRNA methyltransferase activity"/>
    <property type="evidence" value="ECO:0007669"/>
    <property type="project" value="InterPro"/>
</dbReference>
<dbReference type="InterPro" id="IPR006027">
    <property type="entry name" value="NusB_RsmB_TIM44"/>
</dbReference>
<gene>
    <name evidence="16" type="ORF">HMPREF9488_02738</name>
</gene>
<evidence type="ECO:0000256" key="1">
    <source>
        <dbReference type="ARBA" id="ARBA00002724"/>
    </source>
</evidence>
<comment type="caution">
    <text evidence="16">The sequence shown here is derived from an EMBL/GenBank/DDBJ whole genome shotgun (WGS) entry which is preliminary data.</text>
</comment>
<accession>E7GD95</accession>
<evidence type="ECO:0000256" key="4">
    <source>
        <dbReference type="ARBA" id="ARBA00012140"/>
    </source>
</evidence>
<dbReference type="PANTHER" id="PTHR22807">
    <property type="entry name" value="NOP2 YEAST -RELATED NOL1/NOP2/FMU SUN DOMAIN-CONTAINING"/>
    <property type="match status" value="1"/>
</dbReference>
<keyword evidence="6" id="KW-0698">rRNA processing</keyword>
<dbReference type="PRINTS" id="PR02008">
    <property type="entry name" value="RCMTFAMILY"/>
</dbReference>
<evidence type="ECO:0000256" key="6">
    <source>
        <dbReference type="ARBA" id="ARBA00022552"/>
    </source>
</evidence>
<comment type="catalytic activity">
    <reaction evidence="13">
        <text>cytidine(967) in 16S rRNA + S-adenosyl-L-methionine = 5-methylcytidine(967) in 16S rRNA + S-adenosyl-L-homocysteine + H(+)</text>
        <dbReference type="Rhea" id="RHEA:42748"/>
        <dbReference type="Rhea" id="RHEA-COMP:10219"/>
        <dbReference type="Rhea" id="RHEA-COMP:10220"/>
        <dbReference type="ChEBI" id="CHEBI:15378"/>
        <dbReference type="ChEBI" id="CHEBI:57856"/>
        <dbReference type="ChEBI" id="CHEBI:59789"/>
        <dbReference type="ChEBI" id="CHEBI:74483"/>
        <dbReference type="ChEBI" id="CHEBI:82748"/>
        <dbReference type="EC" id="2.1.1.176"/>
    </reaction>
</comment>
<evidence type="ECO:0000256" key="9">
    <source>
        <dbReference type="ARBA" id="ARBA00022691"/>
    </source>
</evidence>
<dbReference type="GeneID" id="78228304"/>
<evidence type="ECO:0000256" key="3">
    <source>
        <dbReference type="ARBA" id="ARBA00007494"/>
    </source>
</evidence>
<dbReference type="InterPro" id="IPR023267">
    <property type="entry name" value="RCMT"/>
</dbReference>
<dbReference type="GO" id="GO:0006355">
    <property type="term" value="P:regulation of DNA-templated transcription"/>
    <property type="evidence" value="ECO:0007669"/>
    <property type="project" value="InterPro"/>
</dbReference>